<dbReference type="AlphaFoldDB" id="A0AAU6SEG4"/>
<dbReference type="InterPro" id="IPR017853">
    <property type="entry name" value="GH"/>
</dbReference>
<dbReference type="GO" id="GO:0030246">
    <property type="term" value="F:carbohydrate binding"/>
    <property type="evidence" value="ECO:0007669"/>
    <property type="project" value="InterPro"/>
</dbReference>
<name>A0AAU6SEG4_9MICO</name>
<dbReference type="SUPFAM" id="SSF51445">
    <property type="entry name" value="(Trans)glycosidases"/>
    <property type="match status" value="1"/>
</dbReference>
<dbReference type="Gene3D" id="2.60.120.260">
    <property type="entry name" value="Galactose-binding domain-like"/>
    <property type="match status" value="3"/>
</dbReference>
<gene>
    <name evidence="3" type="ORF">MRBLWS13_002925</name>
</gene>
<dbReference type="InterPro" id="IPR008979">
    <property type="entry name" value="Galactose-bd-like_sf"/>
</dbReference>
<keyword evidence="1" id="KW-0732">Signal</keyword>
<feature type="signal peptide" evidence="1">
    <location>
        <begin position="1"/>
        <end position="16"/>
    </location>
</feature>
<evidence type="ECO:0000259" key="2">
    <source>
        <dbReference type="PROSITE" id="PS51175"/>
    </source>
</evidence>
<proteinExistence type="predicted"/>
<protein>
    <recommendedName>
        <fullName evidence="2">CBM6 domain-containing protein</fullName>
    </recommendedName>
</protein>
<evidence type="ECO:0000256" key="1">
    <source>
        <dbReference type="SAM" id="SignalP"/>
    </source>
</evidence>
<accession>A0AAU6SEG4</accession>
<dbReference type="Gene3D" id="3.20.20.80">
    <property type="entry name" value="Glycosidases"/>
    <property type="match status" value="1"/>
</dbReference>
<dbReference type="PROSITE" id="PS51175">
    <property type="entry name" value="CBM6"/>
    <property type="match status" value="2"/>
</dbReference>
<dbReference type="InterPro" id="IPR005084">
    <property type="entry name" value="CBM6"/>
</dbReference>
<dbReference type="InterPro" id="IPR013783">
    <property type="entry name" value="Ig-like_fold"/>
</dbReference>
<organism evidence="3">
    <name type="scientific">Microbacterium sp. LWS13-1.2</name>
    <dbReference type="NCBI Taxonomy" id="3135264"/>
    <lineage>
        <taxon>Bacteria</taxon>
        <taxon>Bacillati</taxon>
        <taxon>Actinomycetota</taxon>
        <taxon>Actinomycetes</taxon>
        <taxon>Micrococcales</taxon>
        <taxon>Microbacteriaceae</taxon>
        <taxon>Microbacterium</taxon>
    </lineage>
</organism>
<dbReference type="Gene3D" id="2.60.40.10">
    <property type="entry name" value="Immunoglobulins"/>
    <property type="match status" value="1"/>
</dbReference>
<dbReference type="SUPFAM" id="SSF49785">
    <property type="entry name" value="Galactose-binding domain-like"/>
    <property type="match status" value="1"/>
</dbReference>
<feature type="chain" id="PRO_5043548689" description="CBM6 domain-containing protein" evidence="1">
    <location>
        <begin position="17"/>
        <end position="1042"/>
    </location>
</feature>
<sequence>MAATAALAATSPAAAAADTLSVDFGDSTGKVHGGAAGYLYGLGDPGVPTTAVVAGAGVRHVTQMPEGGLQHPNGGALTNSPDFFSSGGEEIYINIQDDYAQWPYAGNTYPGQVEYLTHVQTVVQKVADVTAPEDYDRYIFTPFNEPDWIWYADWSTRKDQFLSDWSAAYDLIQSIMPGVRVAAMGDSYWHADRTRDFLTYAKANDQLPDVFTWHELCDCSLQYFPGNLATYRAIEDELGIDDIPVNITEYALRRDTGVPGRMIQWISMFEREKVDAQVAYWSQSGNLDDHVAQVNGGNGAWWLLKWYADLTGDTVQLTPPAPNQPGTLQGTAAVDEENKTATVLFGGGTTDAELEFSGLDSDVFGAQVDILVQRTQFSGQEGFAEQPPVIKAERIALDGAGGGVVTVPNGDPMDAYRVIITPASGSAPTPDAAWQTRIEAEATALAGGATITTLAANAQATSGQKDVRGFTNAAASATWSVDVPRDGAYLLGIQYGTSDRPDGTNMKSGRHALFVDGGLGELVQYSSTLSNTYKGRVEVPVTLTAGMHSLSLRASQDGSAALPGSNVALDRFDLTEVNAAETSSYPASLARLSGGAVHSRGEGHFGGGVNLGADGKAAFYLGAANDGYYDLVIEYDTGAAAQLDVQLNDRAIGWLGADAAGGWRTQATVHLAQGIQELTIAGPDVTVRGVTLVRNSSADSRVTTIQAEDPSVVRSAGTTVETPAATYGSNVQGQYVGWISAGRTLTLPRPAAGTEPGQYNLLVRFANATRNTTHPYNTDGISRVANITEVGGENTATGYFRYNYSYFNFWWQNVPIDLTTAEGAIVVGNPSGDAPNIDAFQIAPLVAAVVNERTDADKVKPVAALVAPTTAGPFSQLNVQVDATDDRGLDRVVANIYSNGKLVKSTQTAANGAKAATHTATVTLPDGTYSVKYNAADLAGNIAKTGTFDVTIDATKPKATIKEGTSFTVKTGDTYDLISFKLSDAGKIDKVELNGKVKDLTDNAWSDLNYIEPPTFGAAQGVNTLIVFDVAGNTETYTFTLN</sequence>
<evidence type="ECO:0000313" key="3">
    <source>
        <dbReference type="EMBL" id="WZO35233.1"/>
    </source>
</evidence>
<feature type="domain" description="CBM6" evidence="2">
    <location>
        <begin position="436"/>
        <end position="575"/>
    </location>
</feature>
<reference evidence="3" key="1">
    <citation type="submission" date="2024-04" db="EMBL/GenBank/DDBJ databases">
        <authorList>
            <person name="Roder T."/>
            <person name="Oberhansli S."/>
            <person name="Kreuzer M."/>
        </authorList>
    </citation>
    <scope>NUCLEOTIDE SEQUENCE</scope>
    <source>
        <strain evidence="3">LWS13-1.2</strain>
    </source>
</reference>
<feature type="domain" description="CBM6" evidence="2">
    <location>
        <begin position="703"/>
        <end position="843"/>
    </location>
</feature>
<dbReference type="GO" id="GO:0005975">
    <property type="term" value="P:carbohydrate metabolic process"/>
    <property type="evidence" value="ECO:0007669"/>
    <property type="project" value="UniProtKB-ARBA"/>
</dbReference>
<dbReference type="EMBL" id="CP151632">
    <property type="protein sequence ID" value="WZO35233.1"/>
    <property type="molecule type" value="Genomic_DNA"/>
</dbReference>